<feature type="domain" description="DNA replication/recombination mediator RecO N-terminal" evidence="8">
    <location>
        <begin position="1"/>
        <end position="78"/>
    </location>
</feature>
<dbReference type="PANTHER" id="PTHR33991:SF1">
    <property type="entry name" value="DNA REPAIR PROTEIN RECO"/>
    <property type="match status" value="1"/>
</dbReference>
<dbReference type="Pfam" id="PF02565">
    <property type="entry name" value="RecO_C"/>
    <property type="match status" value="1"/>
</dbReference>
<evidence type="ECO:0000256" key="3">
    <source>
        <dbReference type="ARBA" id="ARBA00022763"/>
    </source>
</evidence>
<dbReference type="GO" id="GO:0006310">
    <property type="term" value="P:DNA recombination"/>
    <property type="evidence" value="ECO:0007669"/>
    <property type="project" value="UniProtKB-UniRule"/>
</dbReference>
<protein>
    <recommendedName>
        <fullName evidence="2 7">DNA repair protein RecO</fullName>
    </recommendedName>
    <alternativeName>
        <fullName evidence="6 7">Recombination protein O</fullName>
    </alternativeName>
</protein>
<dbReference type="InterPro" id="IPR003717">
    <property type="entry name" value="RecO"/>
</dbReference>
<sequence>MLNKSEGIVIHTTDYGETNRIVTLYTKEYGKIGVMARGAKKPRSKLSAGTQFLTYGHYLFNKGRGLGTLHQADPLDAFRYIKADIVPMAYASYIVDVIHKLSEKDTNNPFLYDWVFQILKAMDGGQDPQVLTFIYEIKLLPLLGIEAEVDCCVHCGRPDSLSGFSVEQGGVLCQNCIINDPRAIPLTSIAVKLLRMFKHIDFHRIGKIELKKETRAQIKSVINAYYDAYSGLNLKTKRFIEQIENL</sequence>
<evidence type="ECO:0000256" key="6">
    <source>
        <dbReference type="ARBA" id="ARBA00033409"/>
    </source>
</evidence>
<dbReference type="Gene3D" id="2.40.50.140">
    <property type="entry name" value="Nucleic acid-binding proteins"/>
    <property type="match status" value="1"/>
</dbReference>
<dbReference type="SUPFAM" id="SSF50249">
    <property type="entry name" value="Nucleic acid-binding proteins"/>
    <property type="match status" value="1"/>
</dbReference>
<keyword evidence="10" id="KW-1185">Reference proteome</keyword>
<dbReference type="PANTHER" id="PTHR33991">
    <property type="entry name" value="DNA REPAIR PROTEIN RECO"/>
    <property type="match status" value="1"/>
</dbReference>
<dbReference type="Gene3D" id="1.20.1440.120">
    <property type="entry name" value="Recombination protein O, C-terminal domain"/>
    <property type="match status" value="1"/>
</dbReference>
<dbReference type="InterPro" id="IPR037278">
    <property type="entry name" value="ARFGAP/RecO"/>
</dbReference>
<name>A0A8J2ZXB9_9BACL</name>
<organism evidence="9 10">
    <name type="scientific">Pullulanibacillus pueri</name>
    <dbReference type="NCBI Taxonomy" id="1437324"/>
    <lineage>
        <taxon>Bacteria</taxon>
        <taxon>Bacillati</taxon>
        <taxon>Bacillota</taxon>
        <taxon>Bacilli</taxon>
        <taxon>Bacillales</taxon>
        <taxon>Sporolactobacillaceae</taxon>
        <taxon>Pullulanibacillus</taxon>
    </lineage>
</organism>
<dbReference type="RefSeq" id="WP_188498138.1">
    <property type="nucleotide sequence ID" value="NZ_BMFV01000024.1"/>
</dbReference>
<evidence type="ECO:0000259" key="8">
    <source>
        <dbReference type="Pfam" id="PF11967"/>
    </source>
</evidence>
<accession>A0A8J2ZXB9</accession>
<dbReference type="InterPro" id="IPR012340">
    <property type="entry name" value="NA-bd_OB-fold"/>
</dbReference>
<comment type="similarity">
    <text evidence="1 7">Belongs to the RecO family.</text>
</comment>
<evidence type="ECO:0000313" key="9">
    <source>
        <dbReference type="EMBL" id="GGH84998.1"/>
    </source>
</evidence>
<evidence type="ECO:0000256" key="1">
    <source>
        <dbReference type="ARBA" id="ARBA00007452"/>
    </source>
</evidence>
<reference evidence="9" key="1">
    <citation type="journal article" date="2014" name="Int. J. Syst. Evol. Microbiol.">
        <title>Complete genome sequence of Corynebacterium casei LMG S-19264T (=DSM 44701T), isolated from a smear-ripened cheese.</title>
        <authorList>
            <consortium name="US DOE Joint Genome Institute (JGI-PGF)"/>
            <person name="Walter F."/>
            <person name="Albersmeier A."/>
            <person name="Kalinowski J."/>
            <person name="Ruckert C."/>
        </authorList>
    </citation>
    <scope>NUCLEOTIDE SEQUENCE</scope>
    <source>
        <strain evidence="9">CGMCC 1.12777</strain>
    </source>
</reference>
<comment type="caution">
    <text evidence="9">The sequence shown here is derived from an EMBL/GenBank/DDBJ whole genome shotgun (WGS) entry which is preliminary data.</text>
</comment>
<evidence type="ECO:0000313" key="10">
    <source>
        <dbReference type="Proteomes" id="UP000656813"/>
    </source>
</evidence>
<gene>
    <name evidence="7 9" type="primary">recO</name>
    <name evidence="9" type="ORF">GCM10007096_29370</name>
</gene>
<keyword evidence="5 7" id="KW-0234">DNA repair</keyword>
<keyword evidence="3 7" id="KW-0227">DNA damage</keyword>
<comment type="function">
    <text evidence="7">Involved in DNA repair and RecF pathway recombination.</text>
</comment>
<dbReference type="InterPro" id="IPR042242">
    <property type="entry name" value="RecO_C"/>
</dbReference>
<evidence type="ECO:0000256" key="4">
    <source>
        <dbReference type="ARBA" id="ARBA00023172"/>
    </source>
</evidence>
<keyword evidence="4 7" id="KW-0233">DNA recombination</keyword>
<dbReference type="Proteomes" id="UP000656813">
    <property type="component" value="Unassembled WGS sequence"/>
</dbReference>
<evidence type="ECO:0000256" key="7">
    <source>
        <dbReference type="HAMAP-Rule" id="MF_00201"/>
    </source>
</evidence>
<evidence type="ECO:0000256" key="2">
    <source>
        <dbReference type="ARBA" id="ARBA00021310"/>
    </source>
</evidence>
<dbReference type="AlphaFoldDB" id="A0A8J2ZXB9"/>
<dbReference type="NCBIfam" id="TIGR00613">
    <property type="entry name" value="reco"/>
    <property type="match status" value="1"/>
</dbReference>
<reference evidence="9" key="2">
    <citation type="submission" date="2020-09" db="EMBL/GenBank/DDBJ databases">
        <authorList>
            <person name="Sun Q."/>
            <person name="Zhou Y."/>
        </authorList>
    </citation>
    <scope>NUCLEOTIDE SEQUENCE</scope>
    <source>
        <strain evidence="9">CGMCC 1.12777</strain>
    </source>
</reference>
<dbReference type="SUPFAM" id="SSF57863">
    <property type="entry name" value="ArfGap/RecO-like zinc finger"/>
    <property type="match status" value="1"/>
</dbReference>
<dbReference type="HAMAP" id="MF_00201">
    <property type="entry name" value="RecO"/>
    <property type="match status" value="1"/>
</dbReference>
<proteinExistence type="inferred from homology"/>
<dbReference type="GO" id="GO:0043590">
    <property type="term" value="C:bacterial nucleoid"/>
    <property type="evidence" value="ECO:0007669"/>
    <property type="project" value="TreeGrafter"/>
</dbReference>
<dbReference type="GO" id="GO:0006302">
    <property type="term" value="P:double-strand break repair"/>
    <property type="evidence" value="ECO:0007669"/>
    <property type="project" value="TreeGrafter"/>
</dbReference>
<dbReference type="Pfam" id="PF11967">
    <property type="entry name" value="RecO_N"/>
    <property type="match status" value="1"/>
</dbReference>
<dbReference type="EMBL" id="BMFV01000024">
    <property type="protein sequence ID" value="GGH84998.1"/>
    <property type="molecule type" value="Genomic_DNA"/>
</dbReference>
<evidence type="ECO:0000256" key="5">
    <source>
        <dbReference type="ARBA" id="ARBA00023204"/>
    </source>
</evidence>
<dbReference type="InterPro" id="IPR022572">
    <property type="entry name" value="DNA_rep/recomb_RecO_N"/>
</dbReference>